<dbReference type="Proteomes" id="UP000030752">
    <property type="component" value="Unassembled WGS sequence"/>
</dbReference>
<dbReference type="GeneID" id="19974231"/>
<evidence type="ECO:0000313" key="3">
    <source>
        <dbReference type="EMBL" id="ETN38851.1"/>
    </source>
</evidence>
<feature type="compositionally biased region" description="Polar residues" evidence="2">
    <location>
        <begin position="446"/>
        <end position="464"/>
    </location>
</feature>
<dbReference type="OrthoDB" id="5244622at2759"/>
<organism evidence="3 4">
    <name type="scientific">Cyphellophora europaea (strain CBS 101466)</name>
    <name type="common">Phialophora europaea</name>
    <dbReference type="NCBI Taxonomy" id="1220924"/>
    <lineage>
        <taxon>Eukaryota</taxon>
        <taxon>Fungi</taxon>
        <taxon>Dikarya</taxon>
        <taxon>Ascomycota</taxon>
        <taxon>Pezizomycotina</taxon>
        <taxon>Eurotiomycetes</taxon>
        <taxon>Chaetothyriomycetidae</taxon>
        <taxon>Chaetothyriales</taxon>
        <taxon>Cyphellophoraceae</taxon>
        <taxon>Cyphellophora</taxon>
    </lineage>
</organism>
<reference evidence="3 4" key="1">
    <citation type="submission" date="2013-03" db="EMBL/GenBank/DDBJ databases">
        <title>The Genome Sequence of Phialophora europaea CBS 101466.</title>
        <authorList>
            <consortium name="The Broad Institute Genomics Platform"/>
            <person name="Cuomo C."/>
            <person name="de Hoog S."/>
            <person name="Gorbushina A."/>
            <person name="Walker B."/>
            <person name="Young S.K."/>
            <person name="Zeng Q."/>
            <person name="Gargeya S."/>
            <person name="Fitzgerald M."/>
            <person name="Haas B."/>
            <person name="Abouelleil A."/>
            <person name="Allen A.W."/>
            <person name="Alvarado L."/>
            <person name="Arachchi H.M."/>
            <person name="Berlin A.M."/>
            <person name="Chapman S.B."/>
            <person name="Gainer-Dewar J."/>
            <person name="Goldberg J."/>
            <person name="Griggs A."/>
            <person name="Gujja S."/>
            <person name="Hansen M."/>
            <person name="Howarth C."/>
            <person name="Imamovic A."/>
            <person name="Ireland A."/>
            <person name="Larimer J."/>
            <person name="McCowan C."/>
            <person name="Murphy C."/>
            <person name="Pearson M."/>
            <person name="Poon T.W."/>
            <person name="Priest M."/>
            <person name="Roberts A."/>
            <person name="Saif S."/>
            <person name="Shea T."/>
            <person name="Sisk P."/>
            <person name="Sykes S."/>
            <person name="Wortman J."/>
            <person name="Nusbaum C."/>
            <person name="Birren B."/>
        </authorList>
    </citation>
    <scope>NUCLEOTIDE SEQUENCE [LARGE SCALE GENOMIC DNA]</scope>
    <source>
        <strain evidence="3 4">CBS 101466</strain>
    </source>
</reference>
<protein>
    <submittedName>
        <fullName evidence="3">Uncharacterized protein</fullName>
    </submittedName>
</protein>
<proteinExistence type="predicted"/>
<evidence type="ECO:0000313" key="4">
    <source>
        <dbReference type="Proteomes" id="UP000030752"/>
    </source>
</evidence>
<name>W2RQR3_CYPE1</name>
<dbReference type="VEuPathDB" id="FungiDB:HMPREF1541_06892"/>
<evidence type="ECO:0000256" key="2">
    <source>
        <dbReference type="SAM" id="MobiDB-lite"/>
    </source>
</evidence>
<evidence type="ECO:0000256" key="1">
    <source>
        <dbReference type="SAM" id="Coils"/>
    </source>
</evidence>
<dbReference type="InParanoid" id="W2RQR3"/>
<feature type="region of interest" description="Disordered" evidence="2">
    <location>
        <begin position="316"/>
        <end position="348"/>
    </location>
</feature>
<keyword evidence="1" id="KW-0175">Coiled coil</keyword>
<feature type="coiled-coil region" evidence="1">
    <location>
        <begin position="233"/>
        <end position="267"/>
    </location>
</feature>
<feature type="compositionally biased region" description="Low complexity" evidence="2">
    <location>
        <begin position="336"/>
        <end position="348"/>
    </location>
</feature>
<feature type="region of interest" description="Disordered" evidence="2">
    <location>
        <begin position="400"/>
        <end position="426"/>
    </location>
</feature>
<dbReference type="EMBL" id="KB822722">
    <property type="protein sequence ID" value="ETN38851.1"/>
    <property type="molecule type" value="Genomic_DNA"/>
</dbReference>
<gene>
    <name evidence="3" type="ORF">HMPREF1541_06892</name>
</gene>
<dbReference type="HOGENOM" id="CLU_350535_0_0_1"/>
<dbReference type="eggNOG" id="ENOG502ST9Y">
    <property type="taxonomic scope" value="Eukaryota"/>
</dbReference>
<accession>W2RQR3</accession>
<feature type="region of interest" description="Disordered" evidence="2">
    <location>
        <begin position="439"/>
        <end position="464"/>
    </location>
</feature>
<feature type="region of interest" description="Disordered" evidence="2">
    <location>
        <begin position="286"/>
        <end position="305"/>
    </location>
</feature>
<feature type="compositionally biased region" description="Polar residues" evidence="2">
    <location>
        <begin position="318"/>
        <end position="335"/>
    </location>
</feature>
<dbReference type="RefSeq" id="XP_008719440.1">
    <property type="nucleotide sequence ID" value="XM_008721218.1"/>
</dbReference>
<dbReference type="AlphaFoldDB" id="W2RQR3"/>
<sequence>MGFHAQPKYPSMERQDLTQGQLGSFKFTPVDVQTNTRGDTPLFLQAQSLLRARVGEQGGFEFITEDYQNNFASLASQQSLGGTVQNFSPRLSPGFSSATTCRPATPPSDPGYFNRHIKPDLEDSRLKLGPAAFRSAVNGNSPEKNFSQSRPRAEVGHLASGLHLSPFRELYLSLRLPQSNLTSFYLPSVPQQPFWTMDPTVQAFEPSSEATVPTIALDYSTIVRCLVSEQESHERVQKSLEQAQLHIKKLEGQLEKAKAREIELTLTLKSLNGIIDRLESRLDVIGEKSAEPTTGGDNNGEGDIMTERQDKNTAALPITTSLTDDSAQSITTGKTVSEAEADSSVDSSSMIKQLTPNVDHNDAFNLDLLLKHKRGTIPKWQTRALRKHFDIDSISEDSVDKSAEESFNPDELVGISPPKASGIRDRTNDVDMATTTKATPTKKEQVTTPIQGISNDDNKTATPTKYSPAKLYPESFLSKYQKAKKQPATLDSADETPFKTEFLRNNIGKPSLSSVATMHSLNARAPKVVDPTAPYELSIKWQINKESPLYEEEEIDRAIKWQPADARYGIFWKHPVRYLDHSSKNLFRTVMIDYIPKTATYNDVLGQISGGSLEKIEMVPAIGNVTDYQTARVVFNFEIGASTTANFARDHGMKIKDQPLRVWQVLTQTYPKNMALDRDIFDNGFTRILLINNASQEALAMIPTKLQHFQRSIVDFGETFDRYPMVEFTSVAVAIQAMEVLVADPNFSGAEFDFDEDPCGEPYPFAH</sequence>
<keyword evidence="4" id="KW-1185">Reference proteome</keyword>